<evidence type="ECO:0000256" key="4">
    <source>
        <dbReference type="ARBA" id="ARBA00022917"/>
    </source>
</evidence>
<keyword evidence="8" id="KW-1185">Reference proteome</keyword>
<keyword evidence="3" id="KW-0067">ATP-binding</keyword>
<proteinExistence type="predicted"/>
<reference evidence="7" key="1">
    <citation type="submission" date="2019-05" db="EMBL/GenBank/DDBJ databases">
        <title>Annotation for the trematode Fasciolopsis buski.</title>
        <authorList>
            <person name="Choi Y.-J."/>
        </authorList>
    </citation>
    <scope>NUCLEOTIDE SEQUENCE</scope>
    <source>
        <strain evidence="7">HT</strain>
        <tissue evidence="7">Whole worm</tissue>
    </source>
</reference>
<dbReference type="PROSITE" id="PS01234">
    <property type="entry name" value="GATB"/>
    <property type="match status" value="1"/>
</dbReference>
<keyword evidence="5" id="KW-0812">Transmembrane</keyword>
<dbReference type="PANTHER" id="PTHR11659">
    <property type="entry name" value="GLUTAMYL-TRNA GLN AMIDOTRANSFERASE SUBUNIT B MITOCHONDRIAL AND PROKARYOTIC PET112-RELATED"/>
    <property type="match status" value="1"/>
</dbReference>
<dbReference type="GO" id="GO:0030956">
    <property type="term" value="C:glutamyl-tRNA(Gln) amidotransferase complex"/>
    <property type="evidence" value="ECO:0007669"/>
    <property type="project" value="TreeGrafter"/>
</dbReference>
<dbReference type="GO" id="GO:0070681">
    <property type="term" value="P:glutaminyl-tRNAGln biosynthesis via transamidation"/>
    <property type="evidence" value="ECO:0007669"/>
    <property type="project" value="TreeGrafter"/>
</dbReference>
<comment type="caution">
    <text evidence="7">The sequence shown here is derived from an EMBL/GenBank/DDBJ whole genome shotgun (WGS) entry which is preliminary data.</text>
</comment>
<feature type="transmembrane region" description="Helical" evidence="5">
    <location>
        <begin position="280"/>
        <end position="301"/>
    </location>
</feature>
<evidence type="ECO:0000259" key="6">
    <source>
        <dbReference type="Pfam" id="PF02934"/>
    </source>
</evidence>
<dbReference type="GO" id="GO:0005524">
    <property type="term" value="F:ATP binding"/>
    <property type="evidence" value="ECO:0007669"/>
    <property type="project" value="UniProtKB-KW"/>
</dbReference>
<organism evidence="7 8">
    <name type="scientific">Fasciolopsis buskii</name>
    <dbReference type="NCBI Taxonomy" id="27845"/>
    <lineage>
        <taxon>Eukaryota</taxon>
        <taxon>Metazoa</taxon>
        <taxon>Spiralia</taxon>
        <taxon>Lophotrochozoa</taxon>
        <taxon>Platyhelminthes</taxon>
        <taxon>Trematoda</taxon>
        <taxon>Digenea</taxon>
        <taxon>Plagiorchiida</taxon>
        <taxon>Echinostomata</taxon>
        <taxon>Echinostomatoidea</taxon>
        <taxon>Fasciolidae</taxon>
        <taxon>Fasciolopsis</taxon>
    </lineage>
</organism>
<dbReference type="InterPro" id="IPR006075">
    <property type="entry name" value="Asn/Gln-tRNA_Trfase_suB/E_cat"/>
</dbReference>
<keyword evidence="5" id="KW-0472">Membrane</keyword>
<keyword evidence="4" id="KW-0648">Protein biosynthesis</keyword>
<sequence length="367" mass="40327">MFLSIVNLRPPSHSLAYNLARCFSHAVPILRNQSDVQLVPLVGLELHAQLACRSKLFSRAPYKFAASPNSQLTLLDWAVPGSMPVLNRLCVEQTILLAFALNCTLQPVSRFDRKHYFYADSPSGYQITQQFHPIATDGYLDYVWSGRAQCKGNPSPSVLLGVADKSGHQFIRSRARIRRIQIEQDTGKSLHDPIGERSLIDFNRAGVALVELVTEPDFVCANQAAAFVTDLACVLSSLGVCGANASTGELRVDVNVSVGPSWTDQGPRTEVKNVNSIRSLARAIGMVSSVCLLLFLSIFCLSGHYTDLQKYGHSAVSLSIIVIHKSDYYLSDCEGEQCDGGRKKERVEFVARFGSSGLQLQFIVCQL</sequence>
<evidence type="ECO:0000313" key="7">
    <source>
        <dbReference type="EMBL" id="KAA0195777.1"/>
    </source>
</evidence>
<keyword evidence="2" id="KW-0547">Nucleotide-binding</keyword>
<dbReference type="OrthoDB" id="1722066at2759"/>
<dbReference type="GO" id="GO:0032543">
    <property type="term" value="P:mitochondrial translation"/>
    <property type="evidence" value="ECO:0007669"/>
    <property type="project" value="TreeGrafter"/>
</dbReference>
<gene>
    <name evidence="7" type="ORF">FBUS_06885</name>
</gene>
<dbReference type="EMBL" id="LUCM01003457">
    <property type="protein sequence ID" value="KAA0195777.1"/>
    <property type="molecule type" value="Genomic_DNA"/>
</dbReference>
<dbReference type="PANTHER" id="PTHR11659:SF0">
    <property type="entry name" value="GLUTAMYL-TRNA(GLN) AMIDOTRANSFERASE SUBUNIT B, MITOCHONDRIAL"/>
    <property type="match status" value="1"/>
</dbReference>
<keyword evidence="1" id="KW-0436">Ligase</keyword>
<dbReference type="InterPro" id="IPR017959">
    <property type="entry name" value="Asn/Gln-tRNA_amidoTrfase_suB/E"/>
</dbReference>
<accession>A0A8E0RXS3</accession>
<evidence type="ECO:0000256" key="5">
    <source>
        <dbReference type="SAM" id="Phobius"/>
    </source>
</evidence>
<dbReference type="SUPFAM" id="SSF55931">
    <property type="entry name" value="Glutamine synthetase/guanido kinase"/>
    <property type="match status" value="1"/>
</dbReference>
<dbReference type="AlphaFoldDB" id="A0A8E0RXS3"/>
<keyword evidence="5" id="KW-1133">Transmembrane helix</keyword>
<evidence type="ECO:0000256" key="3">
    <source>
        <dbReference type="ARBA" id="ARBA00022840"/>
    </source>
</evidence>
<evidence type="ECO:0000256" key="1">
    <source>
        <dbReference type="ARBA" id="ARBA00022598"/>
    </source>
</evidence>
<dbReference type="GO" id="GO:0050567">
    <property type="term" value="F:glutaminyl-tRNA synthase (glutamine-hydrolyzing) activity"/>
    <property type="evidence" value="ECO:0007669"/>
    <property type="project" value="TreeGrafter"/>
</dbReference>
<dbReference type="Pfam" id="PF02934">
    <property type="entry name" value="GatB_N"/>
    <property type="match status" value="1"/>
</dbReference>
<name>A0A8E0RXS3_9TREM</name>
<evidence type="ECO:0000256" key="2">
    <source>
        <dbReference type="ARBA" id="ARBA00022741"/>
    </source>
</evidence>
<feature type="domain" description="Aspartyl/Glutamyl-tRNA(Gln) amidotransferase subunit B/E catalytic" evidence="6">
    <location>
        <begin position="41"/>
        <end position="285"/>
    </location>
</feature>
<dbReference type="InterPro" id="IPR017958">
    <property type="entry name" value="Gln-tRNA_amidoTrfase_suB_CS"/>
</dbReference>
<dbReference type="InterPro" id="IPR014746">
    <property type="entry name" value="Gln_synth/guanido_kin_cat_dom"/>
</dbReference>
<protein>
    <submittedName>
        <fullName evidence="7">Glutamyl-tRNA(Gln) amidotransferase subunit B mitochondrial</fullName>
    </submittedName>
</protein>
<dbReference type="GO" id="GO:0005739">
    <property type="term" value="C:mitochondrion"/>
    <property type="evidence" value="ECO:0007669"/>
    <property type="project" value="TreeGrafter"/>
</dbReference>
<dbReference type="Proteomes" id="UP000728185">
    <property type="component" value="Unassembled WGS sequence"/>
</dbReference>
<evidence type="ECO:0000313" key="8">
    <source>
        <dbReference type="Proteomes" id="UP000728185"/>
    </source>
</evidence>